<dbReference type="Proteomes" id="UP000185192">
    <property type="component" value="Unassembled WGS sequence"/>
</dbReference>
<accession>A0A1N6CUH0</accession>
<dbReference type="Gene3D" id="2.40.420.20">
    <property type="match status" value="1"/>
</dbReference>
<name>A0A1N6CUH0_9SPHN</name>
<protein>
    <submittedName>
        <fullName evidence="6">RND family efflux transporter, MFP subunit</fullName>
    </submittedName>
</protein>
<feature type="domain" description="Multidrug resistance protein MdtA-like barrel-sandwich hybrid" evidence="4">
    <location>
        <begin position="93"/>
        <end position="208"/>
    </location>
</feature>
<organism evidence="6 7">
    <name type="scientific">Parasphingorhabdus marina DSM 22363</name>
    <dbReference type="NCBI Taxonomy" id="1123272"/>
    <lineage>
        <taxon>Bacteria</taxon>
        <taxon>Pseudomonadati</taxon>
        <taxon>Pseudomonadota</taxon>
        <taxon>Alphaproteobacteria</taxon>
        <taxon>Sphingomonadales</taxon>
        <taxon>Sphingomonadaceae</taxon>
        <taxon>Parasphingorhabdus</taxon>
    </lineage>
</organism>
<dbReference type="GO" id="GO:0015562">
    <property type="term" value="F:efflux transmembrane transporter activity"/>
    <property type="evidence" value="ECO:0007669"/>
    <property type="project" value="TreeGrafter"/>
</dbReference>
<feature type="domain" description="Multidrug resistance protein MdtA-like C-terminal permuted SH3" evidence="5">
    <location>
        <begin position="298"/>
        <end position="357"/>
    </location>
</feature>
<dbReference type="Pfam" id="PF25917">
    <property type="entry name" value="BSH_RND"/>
    <property type="match status" value="1"/>
</dbReference>
<evidence type="ECO:0000259" key="5">
    <source>
        <dbReference type="Pfam" id="PF25967"/>
    </source>
</evidence>
<dbReference type="SUPFAM" id="SSF111369">
    <property type="entry name" value="HlyD-like secretion proteins"/>
    <property type="match status" value="1"/>
</dbReference>
<evidence type="ECO:0000259" key="4">
    <source>
        <dbReference type="Pfam" id="PF25917"/>
    </source>
</evidence>
<keyword evidence="7" id="KW-1185">Reference proteome</keyword>
<dbReference type="InterPro" id="IPR006143">
    <property type="entry name" value="RND_pump_MFP"/>
</dbReference>
<evidence type="ECO:0000256" key="2">
    <source>
        <dbReference type="ARBA" id="ARBA00009477"/>
    </source>
</evidence>
<dbReference type="EMBL" id="FSQW01000001">
    <property type="protein sequence ID" value="SIN62044.1"/>
    <property type="molecule type" value="Genomic_DNA"/>
</dbReference>
<dbReference type="PANTHER" id="PTHR30469:SF15">
    <property type="entry name" value="HLYD FAMILY OF SECRETION PROTEINS"/>
    <property type="match status" value="1"/>
</dbReference>
<comment type="similarity">
    <text evidence="2">Belongs to the membrane fusion protein (MFP) (TC 8.A.1) family.</text>
</comment>
<dbReference type="InterPro" id="IPR058625">
    <property type="entry name" value="MdtA-like_BSH"/>
</dbReference>
<evidence type="ECO:0000256" key="1">
    <source>
        <dbReference type="ARBA" id="ARBA00004196"/>
    </source>
</evidence>
<keyword evidence="3" id="KW-0813">Transport</keyword>
<dbReference type="AlphaFoldDB" id="A0A1N6CUH0"/>
<dbReference type="Gene3D" id="2.40.50.100">
    <property type="match status" value="1"/>
</dbReference>
<evidence type="ECO:0000256" key="3">
    <source>
        <dbReference type="ARBA" id="ARBA00022448"/>
    </source>
</evidence>
<dbReference type="GO" id="GO:1990281">
    <property type="term" value="C:efflux pump complex"/>
    <property type="evidence" value="ECO:0007669"/>
    <property type="project" value="TreeGrafter"/>
</dbReference>
<dbReference type="Gene3D" id="1.10.287.470">
    <property type="entry name" value="Helix hairpin bin"/>
    <property type="match status" value="1"/>
</dbReference>
<dbReference type="Pfam" id="PF25967">
    <property type="entry name" value="RND-MFP_C"/>
    <property type="match status" value="1"/>
</dbReference>
<gene>
    <name evidence="6" type="ORF">SAMN02745824_1000</name>
</gene>
<dbReference type="STRING" id="1123272.SAMN02745824_1000"/>
<comment type="subcellular location">
    <subcellularLocation>
        <location evidence="1">Cell envelope</location>
    </subcellularLocation>
</comment>
<dbReference type="PANTHER" id="PTHR30469">
    <property type="entry name" value="MULTIDRUG RESISTANCE PROTEIN MDTA"/>
    <property type="match status" value="1"/>
</dbReference>
<reference evidence="7" key="1">
    <citation type="submission" date="2016-11" db="EMBL/GenBank/DDBJ databases">
        <authorList>
            <person name="Varghese N."/>
            <person name="Submissions S."/>
        </authorList>
    </citation>
    <scope>NUCLEOTIDE SEQUENCE [LARGE SCALE GENOMIC DNA]</scope>
    <source>
        <strain evidence="7">DSM 22363</strain>
    </source>
</reference>
<dbReference type="Gene3D" id="2.40.30.170">
    <property type="match status" value="1"/>
</dbReference>
<dbReference type="NCBIfam" id="TIGR01730">
    <property type="entry name" value="RND_mfp"/>
    <property type="match status" value="1"/>
</dbReference>
<sequence>MQFLLDHERGLGNKGAPKGCCLLEMVGFRREYLALFGALLLMACAAQKEEEVKQTDPIPAAVSAASPAAETEIITSAGTVRLRRETELGFTTAGQVASVRYDEGDRVRKGAVLAALDTSTVSADLEAARAEQDRAEAQHERMTSLFADGWVTRAQLEQSEAAMRASRASVQASRFASNTSRIIAPGNGILLTRNIDAGQIVAAGQTVMIFGETGKGFLLRVPMTDDVAARVRVGMPAQVTIPAVQESPIDAVVAEKDGRADPRTGTFDVGFLLPASDRLRSGQLGSVDIQVARGANSAISIPSTAIFGIRSGEGLVFAVDKENRVKQRAVVIGSLHDDRIEIASGLKEGDLIVTRGVEDLRDGDLIKPIRAAQ</sequence>
<evidence type="ECO:0000313" key="7">
    <source>
        <dbReference type="Proteomes" id="UP000185192"/>
    </source>
</evidence>
<evidence type="ECO:0000313" key="6">
    <source>
        <dbReference type="EMBL" id="SIN62044.1"/>
    </source>
</evidence>
<dbReference type="InterPro" id="IPR058627">
    <property type="entry name" value="MdtA-like_C"/>
</dbReference>
<proteinExistence type="inferred from homology"/>